<dbReference type="Gene3D" id="3.30.540.10">
    <property type="entry name" value="Fructose-1,6-Bisphosphatase, subunit A, domain 1"/>
    <property type="match status" value="1"/>
</dbReference>
<evidence type="ECO:0000313" key="9">
    <source>
        <dbReference type="EMBL" id="ACV68838.1"/>
    </source>
</evidence>
<feature type="binding site" evidence="7">
    <location>
        <position position="216"/>
    </location>
    <ligand>
        <name>Mg(2+)</name>
        <dbReference type="ChEBI" id="CHEBI:18420"/>
        <label>1</label>
        <note>catalytic</note>
    </ligand>
</feature>
<sequence length="269" mass="29009">MPFQRNQVDELSSKGEAIVRRAGEIVHKHWDRPKNVQYKGRIDLVTETDTAVEDYLTRELSLLLPKARIVAEESAADVDPGDLAWIIDPLDGTTNFAHGLPHVAVSVGLWGKGRMIMGFIHVPKLNEFFSAVRGRGAFLNGRPITVADAARLDATVVATGFPYSVAEDLEQILPPLGRVLEATRGIRRLGAAAVDLAYTACGRFGGFYEYGLKPWDTAAGWLLVEEAGGKVTRTDGTTPYGFDSPGILATNGTLHAALAEAVEGEVLGK</sequence>
<dbReference type="EC" id="3.1.3.25" evidence="8"/>
<keyword evidence="4 7" id="KW-0479">Metal-binding</keyword>
<evidence type="ECO:0000256" key="3">
    <source>
        <dbReference type="ARBA" id="ARBA00009759"/>
    </source>
</evidence>
<proteinExistence type="inferred from homology"/>
<dbReference type="InterPro" id="IPR033942">
    <property type="entry name" value="IMPase"/>
</dbReference>
<dbReference type="Proteomes" id="UP000001052">
    <property type="component" value="Chromosome"/>
</dbReference>
<dbReference type="GO" id="GO:0046872">
    <property type="term" value="F:metal ion binding"/>
    <property type="evidence" value="ECO:0007669"/>
    <property type="project" value="UniProtKB-KW"/>
</dbReference>
<evidence type="ECO:0000256" key="7">
    <source>
        <dbReference type="PIRSR" id="PIRSR600760-2"/>
    </source>
</evidence>
<evidence type="ECO:0000256" key="2">
    <source>
        <dbReference type="ARBA" id="ARBA00001946"/>
    </source>
</evidence>
<dbReference type="RefSeq" id="WP_015751982.1">
    <property type="nucleotide sequence ID" value="NC_013223.1"/>
</dbReference>
<reference evidence="9 10" key="2">
    <citation type="journal article" date="2010" name="Stand. Genomic Sci.">
        <title>Complete genome sequence of Desulfohalobium retbaense type strain (HR(100)).</title>
        <authorList>
            <person name="Spring S."/>
            <person name="Nolan M."/>
            <person name="Lapidus A."/>
            <person name="Glavina Del Rio T."/>
            <person name="Copeland A."/>
            <person name="Tice H."/>
            <person name="Cheng J.F."/>
            <person name="Lucas S."/>
            <person name="Land M."/>
            <person name="Chen F."/>
            <person name="Bruce D."/>
            <person name="Goodwin L."/>
            <person name="Pitluck S."/>
            <person name="Ivanova N."/>
            <person name="Mavromatis K."/>
            <person name="Mikhailova N."/>
            <person name="Pati A."/>
            <person name="Chen A."/>
            <person name="Palaniappan K."/>
            <person name="Hauser L."/>
            <person name="Chang Y.J."/>
            <person name="Jeffries C.D."/>
            <person name="Munk C."/>
            <person name="Kiss H."/>
            <person name="Chain P."/>
            <person name="Han C."/>
            <person name="Brettin T."/>
            <person name="Detter J.C."/>
            <person name="Schuler E."/>
            <person name="Goker M."/>
            <person name="Rohde M."/>
            <person name="Bristow J."/>
            <person name="Eisen J.A."/>
            <person name="Markowitz V."/>
            <person name="Hugenholtz P."/>
            <person name="Kyrpides N.C."/>
            <person name="Klenk H.P."/>
        </authorList>
    </citation>
    <scope>NUCLEOTIDE SEQUENCE [LARGE SCALE GENOMIC DNA]</scope>
    <source>
        <strain evidence="9 10">DSM 5692</strain>
    </source>
</reference>
<evidence type="ECO:0000256" key="5">
    <source>
        <dbReference type="ARBA" id="ARBA00022801"/>
    </source>
</evidence>
<dbReference type="PANTHER" id="PTHR20854">
    <property type="entry name" value="INOSITOL MONOPHOSPHATASE"/>
    <property type="match status" value="1"/>
</dbReference>
<evidence type="ECO:0000313" key="10">
    <source>
        <dbReference type="Proteomes" id="UP000001052"/>
    </source>
</evidence>
<evidence type="ECO:0000256" key="8">
    <source>
        <dbReference type="RuleBase" id="RU364068"/>
    </source>
</evidence>
<dbReference type="PRINTS" id="PR00377">
    <property type="entry name" value="IMPHPHTASES"/>
</dbReference>
<dbReference type="InterPro" id="IPR022337">
    <property type="entry name" value="Inositol_monophosphatase_SuhB"/>
</dbReference>
<comment type="catalytic activity">
    <reaction evidence="1 8">
        <text>a myo-inositol phosphate + H2O = myo-inositol + phosphate</text>
        <dbReference type="Rhea" id="RHEA:24056"/>
        <dbReference type="ChEBI" id="CHEBI:15377"/>
        <dbReference type="ChEBI" id="CHEBI:17268"/>
        <dbReference type="ChEBI" id="CHEBI:43474"/>
        <dbReference type="ChEBI" id="CHEBI:84139"/>
        <dbReference type="EC" id="3.1.3.25"/>
    </reaction>
</comment>
<accession>C8X341</accession>
<dbReference type="FunFam" id="3.30.540.10:FF:000003">
    <property type="entry name" value="Inositol-1-monophosphatase"/>
    <property type="match status" value="1"/>
</dbReference>
<dbReference type="EMBL" id="CP001734">
    <property type="protein sequence ID" value="ACV68838.1"/>
    <property type="molecule type" value="Genomic_DNA"/>
</dbReference>
<dbReference type="GO" id="GO:0006020">
    <property type="term" value="P:inositol metabolic process"/>
    <property type="evidence" value="ECO:0007669"/>
    <property type="project" value="TreeGrafter"/>
</dbReference>
<feature type="binding site" evidence="7">
    <location>
        <position position="90"/>
    </location>
    <ligand>
        <name>Mg(2+)</name>
        <dbReference type="ChEBI" id="CHEBI:18420"/>
        <label>2</label>
    </ligand>
</feature>
<feature type="binding site" evidence="7">
    <location>
        <position position="91"/>
    </location>
    <ligand>
        <name>Mg(2+)</name>
        <dbReference type="ChEBI" id="CHEBI:18420"/>
        <label>1</label>
        <note>catalytic</note>
    </ligand>
</feature>
<dbReference type="STRING" id="485915.Dret_1554"/>
<reference evidence="10" key="1">
    <citation type="submission" date="2009-09" db="EMBL/GenBank/DDBJ databases">
        <title>The complete chromosome of Desulfohalobium retbaense DSM 5692.</title>
        <authorList>
            <consortium name="US DOE Joint Genome Institute (JGI-PGF)"/>
            <person name="Lucas S."/>
            <person name="Copeland A."/>
            <person name="Lapidus A."/>
            <person name="Glavina del Rio T."/>
            <person name="Dalin E."/>
            <person name="Tice H."/>
            <person name="Bruce D."/>
            <person name="Goodwin L."/>
            <person name="Pitluck S."/>
            <person name="Kyrpides N."/>
            <person name="Mavromatis K."/>
            <person name="Ivanova N."/>
            <person name="Mikhailova N."/>
            <person name="Munk A.C."/>
            <person name="Brettin T."/>
            <person name="Detter J.C."/>
            <person name="Han C."/>
            <person name="Tapia R."/>
            <person name="Larimer F."/>
            <person name="Land M."/>
            <person name="Hauser L."/>
            <person name="Markowitz V."/>
            <person name="Cheng J.-F."/>
            <person name="Hugenholtz P."/>
            <person name="Woyke T."/>
            <person name="Wu D."/>
            <person name="Spring S."/>
            <person name="Klenk H.-P."/>
            <person name="Eisen J.A."/>
        </authorList>
    </citation>
    <scope>NUCLEOTIDE SEQUENCE [LARGE SCALE GENOMIC DNA]</scope>
    <source>
        <strain evidence="10">DSM 5692</strain>
    </source>
</reference>
<organism evidence="9 10">
    <name type="scientific">Desulfohalobium retbaense (strain ATCC 49708 / DSM 5692 / JCM 16813 / HR100)</name>
    <dbReference type="NCBI Taxonomy" id="485915"/>
    <lineage>
        <taxon>Bacteria</taxon>
        <taxon>Pseudomonadati</taxon>
        <taxon>Thermodesulfobacteriota</taxon>
        <taxon>Desulfovibrionia</taxon>
        <taxon>Desulfovibrionales</taxon>
        <taxon>Desulfohalobiaceae</taxon>
        <taxon>Desulfohalobium</taxon>
    </lineage>
</organism>
<keyword evidence="6 7" id="KW-0460">Magnesium</keyword>
<dbReference type="OrthoDB" id="9785695at2"/>
<name>C8X341_DESRD</name>
<dbReference type="eggNOG" id="COG0483">
    <property type="taxonomic scope" value="Bacteria"/>
</dbReference>
<dbReference type="GO" id="GO:0008934">
    <property type="term" value="F:inositol monophosphate 1-phosphatase activity"/>
    <property type="evidence" value="ECO:0007669"/>
    <property type="project" value="InterPro"/>
</dbReference>
<dbReference type="PANTHER" id="PTHR20854:SF4">
    <property type="entry name" value="INOSITOL-1-MONOPHOSPHATASE-RELATED"/>
    <property type="match status" value="1"/>
</dbReference>
<evidence type="ECO:0000256" key="1">
    <source>
        <dbReference type="ARBA" id="ARBA00001033"/>
    </source>
</evidence>
<dbReference type="InterPro" id="IPR000760">
    <property type="entry name" value="Inositol_monophosphatase-like"/>
</dbReference>
<keyword evidence="5 8" id="KW-0378">Hydrolase</keyword>
<dbReference type="KEGG" id="drt:Dret_1554"/>
<dbReference type="CDD" id="cd01639">
    <property type="entry name" value="IMPase"/>
    <property type="match status" value="1"/>
</dbReference>
<feature type="binding site" evidence="7">
    <location>
        <position position="88"/>
    </location>
    <ligand>
        <name>Mg(2+)</name>
        <dbReference type="ChEBI" id="CHEBI:18420"/>
        <label>1</label>
        <note>catalytic</note>
    </ligand>
</feature>
<dbReference type="AlphaFoldDB" id="C8X341"/>
<dbReference type="PROSITE" id="PS00629">
    <property type="entry name" value="IMP_1"/>
    <property type="match status" value="1"/>
</dbReference>
<dbReference type="InterPro" id="IPR020550">
    <property type="entry name" value="Inositol_monophosphatase_CS"/>
</dbReference>
<dbReference type="Pfam" id="PF00459">
    <property type="entry name" value="Inositol_P"/>
    <property type="match status" value="1"/>
</dbReference>
<comment type="similarity">
    <text evidence="3 8">Belongs to the inositol monophosphatase superfamily.</text>
</comment>
<dbReference type="SUPFAM" id="SSF56655">
    <property type="entry name" value="Carbohydrate phosphatase"/>
    <property type="match status" value="1"/>
</dbReference>
<feature type="binding site" evidence="7">
    <location>
        <position position="72"/>
    </location>
    <ligand>
        <name>Mg(2+)</name>
        <dbReference type="ChEBI" id="CHEBI:18420"/>
        <label>1</label>
        <note>catalytic</note>
    </ligand>
</feature>
<dbReference type="Gene3D" id="3.40.190.80">
    <property type="match status" value="1"/>
</dbReference>
<comment type="cofactor">
    <cofactor evidence="2 7 8">
        <name>Mg(2+)</name>
        <dbReference type="ChEBI" id="CHEBI:18420"/>
    </cofactor>
</comment>
<dbReference type="PROSITE" id="PS00630">
    <property type="entry name" value="IMP_2"/>
    <property type="match status" value="1"/>
</dbReference>
<gene>
    <name evidence="9" type="ordered locus">Dret_1554</name>
</gene>
<dbReference type="GO" id="GO:0046854">
    <property type="term" value="P:phosphatidylinositol phosphate biosynthetic process"/>
    <property type="evidence" value="ECO:0007669"/>
    <property type="project" value="InterPro"/>
</dbReference>
<dbReference type="PRINTS" id="PR01959">
    <property type="entry name" value="SBIMPHPHTASE"/>
</dbReference>
<evidence type="ECO:0000256" key="6">
    <source>
        <dbReference type="ARBA" id="ARBA00022842"/>
    </source>
</evidence>
<protein>
    <recommendedName>
        <fullName evidence="8">Inositol-1-monophosphatase</fullName>
        <ecNumber evidence="8">3.1.3.25</ecNumber>
    </recommendedName>
</protein>
<dbReference type="HOGENOM" id="CLU_044118_0_2_7"/>
<dbReference type="GO" id="GO:0007165">
    <property type="term" value="P:signal transduction"/>
    <property type="evidence" value="ECO:0007669"/>
    <property type="project" value="TreeGrafter"/>
</dbReference>
<keyword evidence="10" id="KW-1185">Reference proteome</keyword>
<evidence type="ECO:0000256" key="4">
    <source>
        <dbReference type="ARBA" id="ARBA00022723"/>
    </source>
</evidence>
<dbReference type="InterPro" id="IPR020583">
    <property type="entry name" value="Inositol_monoP_metal-BS"/>
</dbReference>